<organism evidence="1 2">
    <name type="scientific">Salegentibacter flavus</name>
    <dbReference type="NCBI Taxonomy" id="287099"/>
    <lineage>
        <taxon>Bacteria</taxon>
        <taxon>Pseudomonadati</taxon>
        <taxon>Bacteroidota</taxon>
        <taxon>Flavobacteriia</taxon>
        <taxon>Flavobacteriales</taxon>
        <taxon>Flavobacteriaceae</taxon>
        <taxon>Salegentibacter</taxon>
    </lineage>
</organism>
<dbReference type="Proteomes" id="UP000199153">
    <property type="component" value="Unassembled WGS sequence"/>
</dbReference>
<reference evidence="1 2" key="1">
    <citation type="submission" date="2016-10" db="EMBL/GenBank/DDBJ databases">
        <authorList>
            <person name="de Groot N.N."/>
        </authorList>
    </citation>
    <scope>NUCLEOTIDE SEQUENCE [LARGE SCALE GENOMIC DNA]</scope>
    <source>
        <strain evidence="1 2">DSM 17794</strain>
    </source>
</reference>
<proteinExistence type="predicted"/>
<name>A0A1I5C443_9FLAO</name>
<gene>
    <name evidence="1" type="ORF">SAMN05660413_02698</name>
</gene>
<dbReference type="AlphaFoldDB" id="A0A1I5C443"/>
<sequence length="58" mass="6725">MIYGRLINAGFSLYGKANCTIQIIVLYLLYNFEAIHNKDYSVVKTFKAAFTGRFHFLE</sequence>
<evidence type="ECO:0000313" key="1">
    <source>
        <dbReference type="EMBL" id="SFN81769.1"/>
    </source>
</evidence>
<dbReference type="EMBL" id="FOVL01000019">
    <property type="protein sequence ID" value="SFN81769.1"/>
    <property type="molecule type" value="Genomic_DNA"/>
</dbReference>
<keyword evidence="2" id="KW-1185">Reference proteome</keyword>
<dbReference type="STRING" id="287099.SAMN05660413_02698"/>
<protein>
    <submittedName>
        <fullName evidence="1">Uncharacterized protein</fullName>
    </submittedName>
</protein>
<evidence type="ECO:0000313" key="2">
    <source>
        <dbReference type="Proteomes" id="UP000199153"/>
    </source>
</evidence>
<accession>A0A1I5C443</accession>